<evidence type="ECO:0000259" key="1">
    <source>
        <dbReference type="Pfam" id="PF20516"/>
    </source>
</evidence>
<comment type="caution">
    <text evidence="2">The sequence shown here is derived from an EMBL/GenBank/DDBJ whole genome shotgun (WGS) entry which is preliminary data.</text>
</comment>
<sequence>RSELKYYNPSILFIAPEALRRGSDTPETVRSLILQFERCIYPSAIIPIELKGRLEEELRKSNVVPSYAYDHDSKKSPADVERLWEEVKILFRQAARCRSPAAHEANIPTIQLTLSQYNLSHVIGIKTKRFCQISPQTLLPTNDAGIPVQVKKINYVLTLKSDDDRAESAFEKMENPAECSLNQTTDDFHRRSLIAVNIEVKREHGIDPLVQLGIWSAAGFKKRKLNGDDDEAFPMPGLTVVGHVWELYIAFMNEKEQVALLGPFHIGCTDTYFGIFQIIASLTALAEWVSKRLSGVGGTRYLAKT</sequence>
<feature type="domain" description="PD-(D/E)XK nuclease-like" evidence="1">
    <location>
        <begin position="67"/>
        <end position="290"/>
    </location>
</feature>
<dbReference type="Proteomes" id="UP000243515">
    <property type="component" value="Unassembled WGS sequence"/>
</dbReference>
<feature type="non-terminal residue" evidence="2">
    <location>
        <position position="1"/>
    </location>
</feature>
<dbReference type="OrthoDB" id="5426977at2759"/>
<evidence type="ECO:0000313" key="3">
    <source>
        <dbReference type="Proteomes" id="UP000243515"/>
    </source>
</evidence>
<gene>
    <name evidence="2" type="ORF">Egran_06100</name>
</gene>
<evidence type="ECO:0000313" key="2">
    <source>
        <dbReference type="EMBL" id="OXV06132.1"/>
    </source>
</evidence>
<name>A0A232LPS6_9EURO</name>
<organism evidence="2 3">
    <name type="scientific">Elaphomyces granulatus</name>
    <dbReference type="NCBI Taxonomy" id="519963"/>
    <lineage>
        <taxon>Eukaryota</taxon>
        <taxon>Fungi</taxon>
        <taxon>Dikarya</taxon>
        <taxon>Ascomycota</taxon>
        <taxon>Pezizomycotina</taxon>
        <taxon>Eurotiomycetes</taxon>
        <taxon>Eurotiomycetidae</taxon>
        <taxon>Eurotiales</taxon>
        <taxon>Elaphomycetaceae</taxon>
        <taxon>Elaphomyces</taxon>
    </lineage>
</organism>
<dbReference type="InterPro" id="IPR046797">
    <property type="entry name" value="PDDEXK_12"/>
</dbReference>
<keyword evidence="3" id="KW-1185">Reference proteome</keyword>
<dbReference type="Pfam" id="PF20516">
    <property type="entry name" value="PDDEXK_12"/>
    <property type="match status" value="1"/>
</dbReference>
<accession>A0A232LPS6</accession>
<dbReference type="EMBL" id="NPHW01006085">
    <property type="protein sequence ID" value="OXV06132.1"/>
    <property type="molecule type" value="Genomic_DNA"/>
</dbReference>
<dbReference type="AlphaFoldDB" id="A0A232LPS6"/>
<proteinExistence type="predicted"/>
<protein>
    <recommendedName>
        <fullName evidence="1">PD-(D/E)XK nuclease-like domain-containing protein</fullName>
    </recommendedName>
</protein>
<reference evidence="2 3" key="1">
    <citation type="journal article" date="2015" name="Environ. Microbiol.">
        <title>Metagenome sequence of Elaphomyces granulatus from sporocarp tissue reveals Ascomycota ectomycorrhizal fingerprints of genome expansion and a Proteobacteria-rich microbiome.</title>
        <authorList>
            <person name="Quandt C.A."/>
            <person name="Kohler A."/>
            <person name="Hesse C.N."/>
            <person name="Sharpton T.J."/>
            <person name="Martin F."/>
            <person name="Spatafora J.W."/>
        </authorList>
    </citation>
    <scope>NUCLEOTIDE SEQUENCE [LARGE SCALE GENOMIC DNA]</scope>
    <source>
        <strain evidence="2 3">OSC145934</strain>
    </source>
</reference>